<dbReference type="SUPFAM" id="SSF48452">
    <property type="entry name" value="TPR-like"/>
    <property type="match status" value="2"/>
</dbReference>
<dbReference type="Gene3D" id="1.25.40.10">
    <property type="entry name" value="Tetratricopeptide repeat domain"/>
    <property type="match status" value="2"/>
</dbReference>
<keyword evidence="4" id="KW-0508">mRNA splicing</keyword>
<dbReference type="InterPro" id="IPR011990">
    <property type="entry name" value="TPR-like_helical_dom_sf"/>
</dbReference>
<dbReference type="GO" id="GO:0030627">
    <property type="term" value="F:pre-mRNA 5'-splice site binding"/>
    <property type="evidence" value="ECO:0007669"/>
    <property type="project" value="TreeGrafter"/>
</dbReference>
<proteinExistence type="inferred from homology"/>
<keyword evidence="3" id="KW-0677">Repeat</keyword>
<keyword evidence="5" id="KW-0539">Nucleus</keyword>
<evidence type="ECO:0000256" key="6">
    <source>
        <dbReference type="ARBA" id="ARBA00038019"/>
    </source>
</evidence>
<dbReference type="InterPro" id="IPR059164">
    <property type="entry name" value="HAT_PRP39_C"/>
</dbReference>
<evidence type="ECO:0000313" key="8">
    <source>
        <dbReference type="Proteomes" id="UP000046393"/>
    </source>
</evidence>
<dbReference type="Proteomes" id="UP000046393">
    <property type="component" value="Unplaced"/>
</dbReference>
<evidence type="ECO:0000256" key="4">
    <source>
        <dbReference type="ARBA" id="ARBA00023187"/>
    </source>
</evidence>
<reference evidence="9" key="1">
    <citation type="submission" date="2017-02" db="UniProtKB">
        <authorList>
            <consortium name="WormBaseParasite"/>
        </authorList>
    </citation>
    <scope>IDENTIFICATION</scope>
</reference>
<evidence type="ECO:0000256" key="3">
    <source>
        <dbReference type="ARBA" id="ARBA00022737"/>
    </source>
</evidence>
<feature type="region of interest" description="Disordered" evidence="7">
    <location>
        <begin position="1"/>
        <end position="53"/>
    </location>
</feature>
<name>A0A0N5ARA7_9BILA</name>
<dbReference type="AlphaFoldDB" id="A0A0N5ARA7"/>
<dbReference type="FunFam" id="1.25.40.10:FF:000091">
    <property type="entry name" value="Pre-mRNA-processing factor 39"/>
    <property type="match status" value="1"/>
</dbReference>
<dbReference type="STRING" id="451379.A0A0N5ARA7"/>
<accession>A0A0N5ARA7</accession>
<protein>
    <submittedName>
        <fullName evidence="9">Suf domain-containing protein</fullName>
    </submittedName>
</protein>
<dbReference type="PANTHER" id="PTHR17204">
    <property type="entry name" value="PRE-MRNA PROCESSING PROTEIN PRP39-RELATED"/>
    <property type="match status" value="1"/>
</dbReference>
<dbReference type="GO" id="GO:0000243">
    <property type="term" value="C:commitment complex"/>
    <property type="evidence" value="ECO:0007669"/>
    <property type="project" value="TreeGrafter"/>
</dbReference>
<organism evidence="8 9">
    <name type="scientific">Syphacia muris</name>
    <dbReference type="NCBI Taxonomy" id="451379"/>
    <lineage>
        <taxon>Eukaryota</taxon>
        <taxon>Metazoa</taxon>
        <taxon>Ecdysozoa</taxon>
        <taxon>Nematoda</taxon>
        <taxon>Chromadorea</taxon>
        <taxon>Rhabditida</taxon>
        <taxon>Spirurina</taxon>
        <taxon>Oxyuridomorpha</taxon>
        <taxon>Oxyuroidea</taxon>
        <taxon>Oxyuridae</taxon>
        <taxon>Syphacia</taxon>
    </lineage>
</organism>
<comment type="similarity">
    <text evidence="6">Belongs to the PRP39 family.</text>
</comment>
<comment type="subcellular location">
    <subcellularLocation>
        <location evidence="1">Nucleus</location>
    </subcellularLocation>
</comment>
<evidence type="ECO:0000313" key="9">
    <source>
        <dbReference type="WBParaSite" id="SMUV_0000724701-mRNA-1"/>
    </source>
</evidence>
<dbReference type="GO" id="GO:0000395">
    <property type="term" value="P:mRNA 5'-splice site recognition"/>
    <property type="evidence" value="ECO:0007669"/>
    <property type="project" value="TreeGrafter"/>
</dbReference>
<dbReference type="WBParaSite" id="SMUV_0000724701-mRNA-1">
    <property type="protein sequence ID" value="SMUV_0000724701-mRNA-1"/>
    <property type="gene ID" value="SMUV_0000724701"/>
</dbReference>
<keyword evidence="2" id="KW-0507">mRNA processing</keyword>
<feature type="compositionally biased region" description="Basic residues" evidence="7">
    <location>
        <begin position="26"/>
        <end position="46"/>
    </location>
</feature>
<evidence type="ECO:0000256" key="7">
    <source>
        <dbReference type="SAM" id="MobiDB-lite"/>
    </source>
</evidence>
<keyword evidence="8" id="KW-1185">Reference proteome</keyword>
<dbReference type="GO" id="GO:0005685">
    <property type="term" value="C:U1 snRNP"/>
    <property type="evidence" value="ECO:0007669"/>
    <property type="project" value="TreeGrafter"/>
</dbReference>
<dbReference type="Pfam" id="PF23241">
    <property type="entry name" value="HAT_PRP39_C"/>
    <property type="match status" value="1"/>
</dbReference>
<dbReference type="GO" id="GO:0071004">
    <property type="term" value="C:U2-type prespliceosome"/>
    <property type="evidence" value="ECO:0007669"/>
    <property type="project" value="TreeGrafter"/>
</dbReference>
<evidence type="ECO:0000256" key="2">
    <source>
        <dbReference type="ARBA" id="ARBA00022664"/>
    </source>
</evidence>
<sequence length="620" mass="73596">MGRDDANSPRSGSRSRSDTEDEDHGHSHHHERSRSRSRSHLRHRERRRSDSSDRESDALKQYWNVVKEDSRNFDAWTQLLQYVEHLDDTKAARKAYDAFFKRYPYCYGYWRKYAEFERRHKHYERTIEVYERGVSAVGLSVDLWLHYLSYAQEIYQHQDNAVQKIRAIYDRALKACGMDFRSDKLWKEYISFEENNGALQRAGALYDLLFSTPTQLYSSHFERYQLFVNSYEPDRIISEEEYNEIFAEVEANLKKSMDGELFLIEEYEDETPSDCLSESGEQPAKKICKRRKHCEEALRVLRLEILERRRKKYISNEQEISLRWTFEENIKRPYFHVKPLERAQLRNWHTYLDFEISRGDTQRCIILFERCLVACAIYEEMWIKYARYLDKINDVQQARMVYRRATETHLPRNANLHLAYSAFEENHGDPEKASHILSEFDHRHPGYGIIALRRIGIERRLAKGQAEDGRAPDYSQVISRFERLIHDPLTPTKISTFYALKLARFHARIRNDRKLAEKIIKDAITRDKENPDLYLTLLDLKYTVSPLNEDDVLAAFDYALSSDSLSVENKLRFSQRKLDFLEDLGTSITKLQEHLEFHMKLQKSIEVGGTKRKADSRTKG</sequence>
<dbReference type="PANTHER" id="PTHR17204:SF5">
    <property type="entry name" value="PRE-MRNA-PROCESSING FACTOR 39"/>
    <property type="match status" value="1"/>
</dbReference>
<evidence type="ECO:0000256" key="1">
    <source>
        <dbReference type="ARBA" id="ARBA00004123"/>
    </source>
</evidence>
<evidence type="ECO:0000256" key="5">
    <source>
        <dbReference type="ARBA" id="ARBA00023242"/>
    </source>
</evidence>
<dbReference type="Pfam" id="PF23240">
    <property type="entry name" value="HAT_PRP39_N"/>
    <property type="match status" value="1"/>
</dbReference>
<dbReference type="InterPro" id="IPR003107">
    <property type="entry name" value="HAT"/>
</dbReference>
<dbReference type="SMART" id="SM00386">
    <property type="entry name" value="HAT"/>
    <property type="match status" value="5"/>
</dbReference>